<keyword evidence="4 5" id="KW-0472">Membrane</keyword>
<sequence length="146" mass="16153">MRKYSEAGIHFPAANRLRSLVLRQLYIDIATGLLAVRLAYSAVTGFLAPGLFHMRLSRYDAWRMFADELVLTVPFTQAALVLLLALARTKQAGLYGSFAMMCFTFILPRSLRDGWNTLAADLLLAGLAIAAAVLEGKMRSMRVRTA</sequence>
<comment type="subcellular location">
    <subcellularLocation>
        <location evidence="1">Membrane</location>
        <topology evidence="1">Multi-pass membrane protein</topology>
    </subcellularLocation>
</comment>
<evidence type="ECO:0000256" key="1">
    <source>
        <dbReference type="ARBA" id="ARBA00004141"/>
    </source>
</evidence>
<evidence type="ECO:0000256" key="5">
    <source>
        <dbReference type="SAM" id="Phobius"/>
    </source>
</evidence>
<dbReference type="RefSeq" id="WP_341839776.1">
    <property type="nucleotide sequence ID" value="NZ_CP149792.1"/>
</dbReference>
<dbReference type="EMBL" id="CP150096">
    <property type="protein sequence ID" value="WZN45017.1"/>
    <property type="molecule type" value="Genomic_DNA"/>
</dbReference>
<gene>
    <name evidence="7" type="ORF">WJU22_19155</name>
</gene>
<name>A0ABZ2YYW7_9BACT</name>
<feature type="transmembrane region" description="Helical" evidence="5">
    <location>
        <begin position="117"/>
        <end position="134"/>
    </location>
</feature>
<dbReference type="Pfam" id="PF07291">
    <property type="entry name" value="MauE"/>
    <property type="match status" value="1"/>
</dbReference>
<keyword evidence="8" id="KW-1185">Reference proteome</keyword>
<evidence type="ECO:0000313" key="7">
    <source>
        <dbReference type="EMBL" id="WZN45017.1"/>
    </source>
</evidence>
<dbReference type="Proteomes" id="UP001449657">
    <property type="component" value="Chromosome"/>
</dbReference>
<feature type="transmembrane region" description="Helical" evidence="5">
    <location>
        <begin position="25"/>
        <end position="49"/>
    </location>
</feature>
<feature type="domain" description="Methylamine utilisation protein MauE" evidence="6">
    <location>
        <begin position="27"/>
        <end position="106"/>
    </location>
</feature>
<evidence type="ECO:0000256" key="2">
    <source>
        <dbReference type="ARBA" id="ARBA00022692"/>
    </source>
</evidence>
<feature type="transmembrane region" description="Helical" evidence="5">
    <location>
        <begin position="69"/>
        <end position="87"/>
    </location>
</feature>
<keyword evidence="2 5" id="KW-0812">Transmembrane</keyword>
<evidence type="ECO:0000259" key="6">
    <source>
        <dbReference type="Pfam" id="PF07291"/>
    </source>
</evidence>
<organism evidence="7 8">
    <name type="scientific">Chitinophaga caseinilytica</name>
    <dbReference type="NCBI Taxonomy" id="2267521"/>
    <lineage>
        <taxon>Bacteria</taxon>
        <taxon>Pseudomonadati</taxon>
        <taxon>Bacteroidota</taxon>
        <taxon>Chitinophagia</taxon>
        <taxon>Chitinophagales</taxon>
        <taxon>Chitinophagaceae</taxon>
        <taxon>Chitinophaga</taxon>
    </lineage>
</organism>
<accession>A0ABZ2YYW7</accession>
<keyword evidence="3 5" id="KW-1133">Transmembrane helix</keyword>
<evidence type="ECO:0000313" key="8">
    <source>
        <dbReference type="Proteomes" id="UP001449657"/>
    </source>
</evidence>
<evidence type="ECO:0000256" key="4">
    <source>
        <dbReference type="ARBA" id="ARBA00023136"/>
    </source>
</evidence>
<feature type="transmembrane region" description="Helical" evidence="5">
    <location>
        <begin position="94"/>
        <end position="111"/>
    </location>
</feature>
<reference evidence="7 8" key="1">
    <citation type="submission" date="2024-03" db="EMBL/GenBank/DDBJ databases">
        <title>Chitinophaga caseinilytica sp. nov., a casein hydrolysing bacterium isolated from forest soil.</title>
        <authorList>
            <person name="Lee D.S."/>
            <person name="Han D.M."/>
            <person name="Baek J.H."/>
            <person name="Choi D.G."/>
            <person name="Jeon J.H."/>
            <person name="Jeon C.O."/>
        </authorList>
    </citation>
    <scope>NUCLEOTIDE SEQUENCE [LARGE SCALE GENOMIC DNA]</scope>
    <source>
        <strain evidence="7 8">KACC 19118</strain>
    </source>
</reference>
<evidence type="ECO:0000256" key="3">
    <source>
        <dbReference type="ARBA" id="ARBA00022989"/>
    </source>
</evidence>
<protein>
    <recommendedName>
        <fullName evidence="6">Methylamine utilisation protein MauE domain-containing protein</fullName>
    </recommendedName>
</protein>
<dbReference type="InterPro" id="IPR009908">
    <property type="entry name" value="Methylamine_util_MauE"/>
</dbReference>
<proteinExistence type="predicted"/>